<organism evidence="1 2">
    <name type="scientific">Glossina austeni</name>
    <name type="common">Savannah tsetse fly</name>
    <dbReference type="NCBI Taxonomy" id="7395"/>
    <lineage>
        <taxon>Eukaryota</taxon>
        <taxon>Metazoa</taxon>
        <taxon>Ecdysozoa</taxon>
        <taxon>Arthropoda</taxon>
        <taxon>Hexapoda</taxon>
        <taxon>Insecta</taxon>
        <taxon>Pterygota</taxon>
        <taxon>Neoptera</taxon>
        <taxon>Endopterygota</taxon>
        <taxon>Diptera</taxon>
        <taxon>Brachycera</taxon>
        <taxon>Muscomorpha</taxon>
        <taxon>Hippoboscoidea</taxon>
        <taxon>Glossinidae</taxon>
        <taxon>Glossina</taxon>
    </lineage>
</organism>
<evidence type="ECO:0000313" key="2">
    <source>
        <dbReference type="Proteomes" id="UP000078200"/>
    </source>
</evidence>
<evidence type="ECO:0000313" key="1">
    <source>
        <dbReference type="EnsemblMetazoa" id="GAUT040473-PA"/>
    </source>
</evidence>
<dbReference type="VEuPathDB" id="VectorBase:GAUT040473"/>
<dbReference type="AlphaFoldDB" id="A0A1A9VL84"/>
<keyword evidence="2" id="KW-1185">Reference proteome</keyword>
<accession>A0A1A9VL84</accession>
<name>A0A1A9VL84_GLOAU</name>
<dbReference type="Proteomes" id="UP000078200">
    <property type="component" value="Unassembled WGS sequence"/>
</dbReference>
<sequence length="135" mass="14432">MLLAVNVHSYNASHCAVNHAADDIKAGTKRIILETVGGLTSISPRPTASTVSLSCETIKFMPANGEDAIIISSTYNAMILIIPKCLISIIEVICNGARIWDELATKLNSLSFGAQKCGGMAKTKEHANVKRNAYI</sequence>
<dbReference type="EnsemblMetazoa" id="GAUT040473-RA">
    <property type="protein sequence ID" value="GAUT040473-PA"/>
    <property type="gene ID" value="GAUT040473"/>
</dbReference>
<reference evidence="1" key="1">
    <citation type="submission" date="2020-05" db="UniProtKB">
        <authorList>
            <consortium name="EnsemblMetazoa"/>
        </authorList>
    </citation>
    <scope>IDENTIFICATION</scope>
    <source>
        <strain evidence="1">TTRI</strain>
    </source>
</reference>
<proteinExistence type="predicted"/>
<protein>
    <submittedName>
        <fullName evidence="1">Uncharacterized protein</fullName>
    </submittedName>
</protein>